<protein>
    <submittedName>
        <fullName evidence="4">Methyltransferase domain-containing protein</fullName>
    </submittedName>
</protein>
<comment type="caution">
    <text evidence="4">The sequence shown here is derived from an EMBL/GenBank/DDBJ whole genome shotgun (WGS) entry which is preliminary data.</text>
</comment>
<name>A0A540VTP4_9GAMM</name>
<dbReference type="SUPFAM" id="SSF52540">
    <property type="entry name" value="P-loop containing nucleoside triphosphate hydrolases"/>
    <property type="match status" value="1"/>
</dbReference>
<sequence length="613" mass="69385">MSRRRAQNDAPQDDAREMSRQADADAPVPHANDAETASEGAEPMPPVFMFGFERSGTTLLSMMVGAHPQIAVPLSVTGLWIHYGQRLDDYRHLATAEDLQRLVDDLLAEERIRLWDAELDRDFILAGLPLGDYGAVIVRFHEAYARSKGKPYWANLDIATLDDMDAVHAWCPQARFVHIVRDGRDIALSHRTMPFGASNTLDCAERWQSRLHTSLKMGAVLGPERYHVVRFEDLVLDSEATLRRLCEFLGVPYSPAMLDYGHAVADKVPDDRRWLWPDLDKAPQQQNVYRWRQTMRPAQRALIERTAGDMLRELGYETYPAIPRSPTSYLMEGLCLVDRGGRIRRLRRRLGLAGRSKLERRWAARRPEDSGEATQTQAFGQLVRSGVFDSGFRHAEPQREFFSRVCGEALERLPSREPVRVLECGCGSGAWLECLGSLAPTGKLALYGFDLTAEMVDVTRERLAETTPPERIRRGDILDPAAYAFDEAADGFDLIVAYDVVQQLPRQRQAEACRRMLAHLRPGGVALIFDHERWSRYGMRMGWRKAATRYLGLHLVPRYYCNAHYPALNRIASRLGSEAGMRIRMHADAEGRKRALELQAALRDAEPKTAPNG</sequence>
<dbReference type="SUPFAM" id="SSF53335">
    <property type="entry name" value="S-adenosyl-L-methionine-dependent methyltransferases"/>
    <property type="match status" value="1"/>
</dbReference>
<dbReference type="GO" id="GO:0008476">
    <property type="term" value="F:protein-tyrosine sulfotransferase activity"/>
    <property type="evidence" value="ECO:0007669"/>
    <property type="project" value="InterPro"/>
</dbReference>
<dbReference type="GO" id="GO:0008168">
    <property type="term" value="F:methyltransferase activity"/>
    <property type="evidence" value="ECO:0007669"/>
    <property type="project" value="UniProtKB-KW"/>
</dbReference>
<dbReference type="InterPro" id="IPR027417">
    <property type="entry name" value="P-loop_NTPase"/>
</dbReference>
<dbReference type="InterPro" id="IPR041698">
    <property type="entry name" value="Methyltransf_25"/>
</dbReference>
<dbReference type="Gene3D" id="3.40.50.300">
    <property type="entry name" value="P-loop containing nucleotide triphosphate hydrolases"/>
    <property type="match status" value="1"/>
</dbReference>
<gene>
    <name evidence="4" type="ORF">FKY71_05060</name>
</gene>
<dbReference type="PANTHER" id="PTHR12788:SF10">
    <property type="entry name" value="PROTEIN-TYROSINE SULFOTRANSFERASE"/>
    <property type="match status" value="1"/>
</dbReference>
<organism evidence="4 5">
    <name type="scientific">Spiribacter salinus</name>
    <dbReference type="NCBI Taxonomy" id="1335746"/>
    <lineage>
        <taxon>Bacteria</taxon>
        <taxon>Pseudomonadati</taxon>
        <taxon>Pseudomonadota</taxon>
        <taxon>Gammaproteobacteria</taxon>
        <taxon>Chromatiales</taxon>
        <taxon>Ectothiorhodospiraceae</taxon>
        <taxon>Spiribacter</taxon>
    </lineage>
</organism>
<evidence type="ECO:0000259" key="3">
    <source>
        <dbReference type="Pfam" id="PF13649"/>
    </source>
</evidence>
<keyword evidence="1 4" id="KW-0808">Transferase</keyword>
<dbReference type="AlphaFoldDB" id="A0A540VTP4"/>
<dbReference type="EMBL" id="VIFK01000023">
    <property type="protein sequence ID" value="TQF00119.1"/>
    <property type="molecule type" value="Genomic_DNA"/>
</dbReference>
<reference evidence="4 5" key="1">
    <citation type="submission" date="2019-06" db="EMBL/GenBank/DDBJ databases">
        <title>Metagenome assembled Genome of Spiribacter salinus SL48-SHIP from the microbial mat of Salt Lake 48 (Novosibirsk region, Russia).</title>
        <authorList>
            <person name="Shipova A."/>
            <person name="Rozanov A.S."/>
            <person name="Bryanskaya A.V."/>
            <person name="Peltek S.E."/>
        </authorList>
    </citation>
    <scope>NUCLEOTIDE SEQUENCE [LARGE SCALE GENOMIC DNA]</scope>
    <source>
        <strain evidence="4">SL48-SHIP-2</strain>
    </source>
</reference>
<evidence type="ECO:0000256" key="2">
    <source>
        <dbReference type="SAM" id="MobiDB-lite"/>
    </source>
</evidence>
<dbReference type="Pfam" id="PF13649">
    <property type="entry name" value="Methyltransf_25"/>
    <property type="match status" value="1"/>
</dbReference>
<feature type="compositionally biased region" description="Basic and acidic residues" evidence="2">
    <location>
        <begin position="13"/>
        <end position="23"/>
    </location>
</feature>
<dbReference type="InterPro" id="IPR029063">
    <property type="entry name" value="SAM-dependent_MTases_sf"/>
</dbReference>
<keyword evidence="4" id="KW-0489">Methyltransferase</keyword>
<proteinExistence type="predicted"/>
<accession>A0A540VTP4</accession>
<dbReference type="InterPro" id="IPR026634">
    <property type="entry name" value="TPST-like"/>
</dbReference>
<dbReference type="Proteomes" id="UP000315400">
    <property type="component" value="Unassembled WGS sequence"/>
</dbReference>
<dbReference type="Gene3D" id="3.40.50.150">
    <property type="entry name" value="Vaccinia Virus protein VP39"/>
    <property type="match status" value="1"/>
</dbReference>
<evidence type="ECO:0000256" key="1">
    <source>
        <dbReference type="ARBA" id="ARBA00022679"/>
    </source>
</evidence>
<dbReference type="GO" id="GO:0032259">
    <property type="term" value="P:methylation"/>
    <property type="evidence" value="ECO:0007669"/>
    <property type="project" value="UniProtKB-KW"/>
</dbReference>
<evidence type="ECO:0000313" key="4">
    <source>
        <dbReference type="EMBL" id="TQF00119.1"/>
    </source>
</evidence>
<dbReference type="CDD" id="cd02440">
    <property type="entry name" value="AdoMet_MTases"/>
    <property type="match status" value="1"/>
</dbReference>
<dbReference type="Pfam" id="PF13469">
    <property type="entry name" value="Sulfotransfer_3"/>
    <property type="match status" value="1"/>
</dbReference>
<feature type="domain" description="Methyltransferase" evidence="3">
    <location>
        <begin position="421"/>
        <end position="524"/>
    </location>
</feature>
<dbReference type="PANTHER" id="PTHR12788">
    <property type="entry name" value="PROTEIN-TYROSINE SULFOTRANSFERASE 2"/>
    <property type="match status" value="1"/>
</dbReference>
<evidence type="ECO:0000313" key="5">
    <source>
        <dbReference type="Proteomes" id="UP000315400"/>
    </source>
</evidence>
<feature type="region of interest" description="Disordered" evidence="2">
    <location>
        <begin position="1"/>
        <end position="42"/>
    </location>
</feature>